<dbReference type="Pfam" id="PF14529">
    <property type="entry name" value="Exo_endo_phos_2"/>
    <property type="match status" value="1"/>
</dbReference>
<gene>
    <name evidence="3" type="ORF">JYU34_014851</name>
</gene>
<dbReference type="PROSITE" id="PS50879">
    <property type="entry name" value="RNASE_H_1"/>
    <property type="match status" value="1"/>
</dbReference>
<protein>
    <submittedName>
        <fullName evidence="3">Uncharacterized protein</fullName>
    </submittedName>
</protein>
<dbReference type="InterPro" id="IPR052560">
    <property type="entry name" value="RdDP_mobile_element"/>
</dbReference>
<dbReference type="PROSITE" id="PS50878">
    <property type="entry name" value="RT_POL"/>
    <property type="match status" value="1"/>
</dbReference>
<sequence length="1237" mass="141467">MDKRHNNVLNIVQWNSQSLRPKLLEFENFLIQDKIHIAIISESWLEPGSDLRLSGYSIYRQDREDSFGGVAILIHNSVRSHLGSICSPNTGIQLLFVKLLNCELIQGIVGVYCPSSVHTVQTDWDYIFSSFNHKTLIVGDFNGQHSSWAAKTDSRGSQLYDAMLDNNYISLNDGSPTRLKMVSGHLQKSSPDISFITTETSWKFHWKVLNESLGSDHLIIKMSSSLNESPTCELRRNFKKADWLGYSKTLQRDFEEMTISEDPQLDYDIFIKLINNAADSCIPIIKLCNNPQRKFVSKPYWNQELSKAVAERRLALAKLRANPTPDNLGILQQKISSAQKLIRKAKSKSWQEFCSSLDSTTSSAEMWRRMRWLKGYKAPKFHIDGEQASKLLHSLSPDFVSPDRPSFNSSNSILSSNISKPELERAIKNKDTAPGDDGITFSMIKNMPDIGKSILLNIYNRCLTNSFVPRQWRRVKIVAIPKSSLGVRSTDVRPIALMSCPCKIFHSILNHRLEWYLERQKTFSPYTVGFRKCHSCADSLSRLVSSIQLGFSKKEFTLGCFIDIENAYNNVDVYVLVNILDKLGIGESICRYLFDFLIERHLYVRANSQDSSPEYRSAGRGLAQGDPMSPLLFNVATAHFCKNITNVFISQYADDFVLYATNNELADITEKIQTALNALAILIQELGLQISCTKTKLCLFTRGFRRYQVQVHLNNVPLQLVDSVKYLGLWLDRSLRWGRHINEISQKTVNFLNLFKVLAGSGWGMHPKGLRRLYISIIRSRLDYSCFLYDSSVKSHLVKLDKIQNQAMRVIGGFIKSTPIHVMESELCLQPLQVRRRYLGSKFWLKSRSLLGNTNISLLEELSNSCNSNNQRYWVNKKWPVLVTIHDCLQAIPMHSSNELEMFLMDTWTKSIDTSDFILFSIDNLTTKRGQSTDVMLKVTDEFINNKYRNFYRIYTDASRDENGIGAAFLDITKMESRKFKITSKISIMFAELFAISEAVKYVKNIDSVNIVILSDSRSALQHVARCTSNVRGAPIAYSILDTLVKLRRNFNRNIVIQWIPSHIGETGNEQVDALAKQAVTSGDERECEPFYTDLLVDVKTQCYNLWKEHFDERSLTKGIWYKTLQSSPPRIPWFDRCAMERQELVTAMRTRSGHIPTNKFAFLMKKSPHSLCSECGVEEDLLHVLRDCVRNEAVRASLYDNHIFREVGGCNLALTIPWSDEARSLYKLVKVALKNR</sequence>
<evidence type="ECO:0000313" key="4">
    <source>
        <dbReference type="Proteomes" id="UP000823941"/>
    </source>
</evidence>
<dbReference type="CDD" id="cd01650">
    <property type="entry name" value="RT_nLTR_like"/>
    <property type="match status" value="1"/>
</dbReference>
<dbReference type="InterPro" id="IPR043502">
    <property type="entry name" value="DNA/RNA_pol_sf"/>
</dbReference>
<dbReference type="CDD" id="cd09276">
    <property type="entry name" value="Rnase_HI_RT_non_LTR"/>
    <property type="match status" value="1"/>
</dbReference>
<dbReference type="InterPro" id="IPR002156">
    <property type="entry name" value="RNaseH_domain"/>
</dbReference>
<dbReference type="InterPro" id="IPR012337">
    <property type="entry name" value="RNaseH-like_sf"/>
</dbReference>
<evidence type="ECO:0000259" key="1">
    <source>
        <dbReference type="PROSITE" id="PS50878"/>
    </source>
</evidence>
<dbReference type="Pfam" id="PF00078">
    <property type="entry name" value="RVT_1"/>
    <property type="match status" value="1"/>
</dbReference>
<organism evidence="3 4">
    <name type="scientific">Plutella xylostella</name>
    <name type="common">Diamondback moth</name>
    <name type="synonym">Plutella maculipennis</name>
    <dbReference type="NCBI Taxonomy" id="51655"/>
    <lineage>
        <taxon>Eukaryota</taxon>
        <taxon>Metazoa</taxon>
        <taxon>Ecdysozoa</taxon>
        <taxon>Arthropoda</taxon>
        <taxon>Hexapoda</taxon>
        <taxon>Insecta</taxon>
        <taxon>Pterygota</taxon>
        <taxon>Neoptera</taxon>
        <taxon>Endopterygota</taxon>
        <taxon>Lepidoptera</taxon>
        <taxon>Glossata</taxon>
        <taxon>Ditrysia</taxon>
        <taxon>Yponomeutoidea</taxon>
        <taxon>Plutellidae</taxon>
        <taxon>Plutella</taxon>
    </lineage>
</organism>
<dbReference type="InterPro" id="IPR036397">
    <property type="entry name" value="RNaseH_sf"/>
</dbReference>
<dbReference type="InterPro" id="IPR036691">
    <property type="entry name" value="Endo/exonu/phosph_ase_sf"/>
</dbReference>
<dbReference type="SUPFAM" id="SSF56672">
    <property type="entry name" value="DNA/RNA polymerases"/>
    <property type="match status" value="1"/>
</dbReference>
<feature type="domain" description="RNase H type-1" evidence="2">
    <location>
        <begin position="948"/>
        <end position="1081"/>
    </location>
</feature>
<dbReference type="SUPFAM" id="SSF53098">
    <property type="entry name" value="Ribonuclease H-like"/>
    <property type="match status" value="1"/>
</dbReference>
<dbReference type="Gene3D" id="3.30.420.10">
    <property type="entry name" value="Ribonuclease H-like superfamily/Ribonuclease H"/>
    <property type="match status" value="1"/>
</dbReference>
<proteinExistence type="predicted"/>
<name>A0ABQ7Q746_PLUXY</name>
<keyword evidence="4" id="KW-1185">Reference proteome</keyword>
<dbReference type="PANTHER" id="PTHR36688:SF2">
    <property type="entry name" value="ENDONUCLEASE_EXONUCLEASE_PHOSPHATASE DOMAIN-CONTAINING PROTEIN"/>
    <property type="match status" value="1"/>
</dbReference>
<comment type="caution">
    <text evidence="3">The sequence shown here is derived from an EMBL/GenBank/DDBJ whole genome shotgun (WGS) entry which is preliminary data.</text>
</comment>
<dbReference type="InterPro" id="IPR000477">
    <property type="entry name" value="RT_dom"/>
</dbReference>
<evidence type="ECO:0000259" key="2">
    <source>
        <dbReference type="PROSITE" id="PS50879"/>
    </source>
</evidence>
<evidence type="ECO:0000313" key="3">
    <source>
        <dbReference type="EMBL" id="KAG7300559.1"/>
    </source>
</evidence>
<dbReference type="PANTHER" id="PTHR36688">
    <property type="entry name" value="ENDO/EXONUCLEASE/PHOSPHATASE DOMAIN-CONTAINING PROTEIN"/>
    <property type="match status" value="1"/>
</dbReference>
<dbReference type="EMBL" id="JAHIBW010000020">
    <property type="protein sequence ID" value="KAG7300559.1"/>
    <property type="molecule type" value="Genomic_DNA"/>
</dbReference>
<dbReference type="Pfam" id="PF00075">
    <property type="entry name" value="RNase_H"/>
    <property type="match status" value="1"/>
</dbReference>
<reference evidence="3 4" key="1">
    <citation type="submission" date="2021-06" db="EMBL/GenBank/DDBJ databases">
        <title>A haploid diamondback moth (Plutella xylostella L.) genome assembly resolves 31 chromosomes and identifies a diamide resistance mutation.</title>
        <authorList>
            <person name="Ward C.M."/>
            <person name="Perry K.D."/>
            <person name="Baker G."/>
            <person name="Powis K."/>
            <person name="Heckel D.G."/>
            <person name="Baxter S.W."/>
        </authorList>
    </citation>
    <scope>NUCLEOTIDE SEQUENCE [LARGE SCALE GENOMIC DNA]</scope>
    <source>
        <strain evidence="3 4">LV</strain>
        <tissue evidence="3">Single pupa</tissue>
    </source>
</reference>
<dbReference type="Proteomes" id="UP000823941">
    <property type="component" value="Chromosome 20"/>
</dbReference>
<dbReference type="InterPro" id="IPR005135">
    <property type="entry name" value="Endo/exonuclease/phosphatase"/>
</dbReference>
<dbReference type="SUPFAM" id="SSF56219">
    <property type="entry name" value="DNase I-like"/>
    <property type="match status" value="1"/>
</dbReference>
<accession>A0ABQ7Q746</accession>
<feature type="domain" description="Reverse transcriptase" evidence="1">
    <location>
        <begin position="461"/>
        <end position="731"/>
    </location>
</feature>
<dbReference type="Gene3D" id="3.60.10.10">
    <property type="entry name" value="Endonuclease/exonuclease/phosphatase"/>
    <property type="match status" value="1"/>
</dbReference>